<keyword evidence="1" id="KW-0805">Transcription regulation</keyword>
<organism evidence="5 6">
    <name type="scientific">Xenorhabdus thuongxuanensis</name>
    <dbReference type="NCBI Taxonomy" id="1873484"/>
    <lineage>
        <taxon>Bacteria</taxon>
        <taxon>Pseudomonadati</taxon>
        <taxon>Pseudomonadota</taxon>
        <taxon>Gammaproteobacteria</taxon>
        <taxon>Enterobacterales</taxon>
        <taxon>Morganellaceae</taxon>
        <taxon>Xenorhabdus</taxon>
    </lineage>
</organism>
<dbReference type="Gene3D" id="1.10.10.60">
    <property type="entry name" value="Homeodomain-like"/>
    <property type="match status" value="2"/>
</dbReference>
<dbReference type="AlphaFoldDB" id="A0A1Q5U521"/>
<dbReference type="OrthoDB" id="282744at2"/>
<name>A0A1Q5U521_9GAMM</name>
<dbReference type="InterPro" id="IPR020449">
    <property type="entry name" value="Tscrpt_reg_AraC-type_HTH"/>
</dbReference>
<evidence type="ECO:0000256" key="1">
    <source>
        <dbReference type="ARBA" id="ARBA00023015"/>
    </source>
</evidence>
<dbReference type="InterPro" id="IPR018060">
    <property type="entry name" value="HTH_AraC"/>
</dbReference>
<dbReference type="PROSITE" id="PS00041">
    <property type="entry name" value="HTH_ARAC_FAMILY_1"/>
    <property type="match status" value="1"/>
</dbReference>
<evidence type="ECO:0000313" key="5">
    <source>
        <dbReference type="EMBL" id="OKP07558.1"/>
    </source>
</evidence>
<evidence type="ECO:0000256" key="2">
    <source>
        <dbReference type="ARBA" id="ARBA00023125"/>
    </source>
</evidence>
<feature type="domain" description="HTH araC/xylS-type" evidence="4">
    <location>
        <begin position="7"/>
        <end position="107"/>
    </location>
</feature>
<dbReference type="GO" id="GO:0043565">
    <property type="term" value="F:sequence-specific DNA binding"/>
    <property type="evidence" value="ECO:0007669"/>
    <property type="project" value="InterPro"/>
</dbReference>
<gene>
    <name evidence="5" type="ORF">Xentx_01315</name>
</gene>
<keyword evidence="6" id="KW-1185">Reference proteome</keyword>
<dbReference type="InterPro" id="IPR050959">
    <property type="entry name" value="MarA-like"/>
</dbReference>
<evidence type="ECO:0000256" key="3">
    <source>
        <dbReference type="ARBA" id="ARBA00023163"/>
    </source>
</evidence>
<dbReference type="PANTHER" id="PTHR47504:SF5">
    <property type="entry name" value="RIGHT ORIGIN-BINDING PROTEIN"/>
    <property type="match status" value="1"/>
</dbReference>
<keyword evidence="3" id="KW-0804">Transcription</keyword>
<dbReference type="PROSITE" id="PS01124">
    <property type="entry name" value="HTH_ARAC_FAMILY_2"/>
    <property type="match status" value="1"/>
</dbReference>
<evidence type="ECO:0000313" key="6">
    <source>
        <dbReference type="Proteomes" id="UP000186277"/>
    </source>
</evidence>
<dbReference type="RefSeq" id="WP_074019466.1">
    <property type="nucleotide sequence ID" value="NZ_CAWMWP010000098.1"/>
</dbReference>
<proteinExistence type="predicted"/>
<dbReference type="InterPro" id="IPR009057">
    <property type="entry name" value="Homeodomain-like_sf"/>
</dbReference>
<accession>A0A1Q5U521</accession>
<dbReference type="SUPFAM" id="SSF46689">
    <property type="entry name" value="Homeodomain-like"/>
    <property type="match status" value="2"/>
</dbReference>
<reference evidence="5 6" key="1">
    <citation type="submission" date="2016-09" db="EMBL/GenBank/DDBJ databases">
        <title>Xenorhabdus thuongxuanensis sp. nov. and Xenorhabdus eapokensis sp. nov., isolated from Steinernema species.</title>
        <authorList>
            <person name="Kaempfer P."/>
            <person name="Tobias N.J."/>
            <person name="Phan Ke L."/>
            <person name="Bode H.B."/>
            <person name="Glaeser S.P."/>
        </authorList>
    </citation>
    <scope>NUCLEOTIDE SEQUENCE [LARGE SCALE GENOMIC DNA]</scope>
    <source>
        <strain evidence="5 6">30TX1</strain>
    </source>
</reference>
<keyword evidence="2" id="KW-0238">DNA-binding</keyword>
<sequence>MLENVINDIVRWLESQLQQTEGIKIDAIAHKSGYSKWHLQRIFKELKGCTLGQYVRRRRLHEAARSLCEGNLPILAIALQYGFSSQATFTRIFKKHFNTTPAKFRENGHLPEFKTFLYCEEYIPKYKYCTE</sequence>
<dbReference type="InterPro" id="IPR018062">
    <property type="entry name" value="HTH_AraC-typ_CS"/>
</dbReference>
<dbReference type="Pfam" id="PF12833">
    <property type="entry name" value="HTH_18"/>
    <property type="match status" value="1"/>
</dbReference>
<dbReference type="EMBL" id="MKGR01000007">
    <property type="protein sequence ID" value="OKP07558.1"/>
    <property type="molecule type" value="Genomic_DNA"/>
</dbReference>
<evidence type="ECO:0000259" key="4">
    <source>
        <dbReference type="PROSITE" id="PS01124"/>
    </source>
</evidence>
<comment type="caution">
    <text evidence="5">The sequence shown here is derived from an EMBL/GenBank/DDBJ whole genome shotgun (WGS) entry which is preliminary data.</text>
</comment>
<dbReference type="PANTHER" id="PTHR47504">
    <property type="entry name" value="RIGHT ORIGIN-BINDING PROTEIN"/>
    <property type="match status" value="1"/>
</dbReference>
<dbReference type="PRINTS" id="PR00032">
    <property type="entry name" value="HTHARAC"/>
</dbReference>
<dbReference type="GO" id="GO:0003700">
    <property type="term" value="F:DNA-binding transcription factor activity"/>
    <property type="evidence" value="ECO:0007669"/>
    <property type="project" value="InterPro"/>
</dbReference>
<dbReference type="SMART" id="SM00342">
    <property type="entry name" value="HTH_ARAC"/>
    <property type="match status" value="1"/>
</dbReference>
<protein>
    <submittedName>
        <fullName evidence="5">RobA</fullName>
    </submittedName>
</protein>
<dbReference type="Proteomes" id="UP000186277">
    <property type="component" value="Unassembled WGS sequence"/>
</dbReference>